<comment type="caution">
    <text evidence="3">The sequence shown here is derived from an EMBL/GenBank/DDBJ whole genome shotgun (WGS) entry which is preliminary data.</text>
</comment>
<evidence type="ECO:0000256" key="1">
    <source>
        <dbReference type="SAM" id="Coils"/>
    </source>
</evidence>
<protein>
    <recommendedName>
        <fullName evidence="5">CUE domain-containing protein</fullName>
    </recommendedName>
</protein>
<sequence>MGFSSVYQSLTEIFPQIDSRLLRAVAIEHPLDADEAAAVVLSDIVPSLPSNSSHNFTQSWNNISSGNIAKSEVERNLEDVVIRSRGFLVAPASNSNASSSSQTIPLVIGRGHNTGASSTKFVSNRTSVKPMPLYARRRGYHKDVETGSKSSASSSSGTIPLVAGRGHNTDALSTKLVSDRNELTNLPLYAGLGVYHKDVKTGSKSSASSSSAKIPLVVGRGHNTDALSTKLVSDRNEPTNVPLYVGRGVSPKDVKSEEVQSLSKAPGKEHSNYDFFGKCFDVPSEATIGLHVPDDDLASVVSAVAQDNVKFGSDFWQDLDHMTWNQEESSTSICSENAVPKLVDLIPGDNMTGIQQDSCSEVRTGSTNVVDKTSKDSLASENGDTELGGAFISSTQGCSVEHLEEIIEDAKSNKRSELCSLVLRSRKADRNKTLLTVMDSVMNLMKEVELQENDAEKLKVEAAMGGLDTLEKVEELKKMLEHAKEANDMHAGEVYGEKSILATELRELENRLLSLSEERNKSLSVLDEMRETLEIRLAAALELKKAAEQEKKEKEDSALKALAEQEAFMEKVAQESKLLQEEAEENSKLREFLMDRGRIVDSLQGEISVICQDVKLLKEKFDKRVSLTESISSQTSSYASFVRNLVMYTPSEPFNEVPAETSSINKTPEATMNEEEKKGDRRERLEDGWEWGEEKKKDVRRERLEDGWEWDIIFDKETDL</sequence>
<evidence type="ECO:0000313" key="3">
    <source>
        <dbReference type="EMBL" id="VVA89815.1"/>
    </source>
</evidence>
<dbReference type="PANTHER" id="PTHR48459:SF1">
    <property type="entry name" value="CUE DOMAIN-CONTAINING PROTEIN"/>
    <property type="match status" value="1"/>
</dbReference>
<evidence type="ECO:0000256" key="2">
    <source>
        <dbReference type="SAM" id="MobiDB-lite"/>
    </source>
</evidence>
<dbReference type="Proteomes" id="UP000489600">
    <property type="component" value="Unassembled WGS sequence"/>
</dbReference>
<dbReference type="PANTHER" id="PTHR48459">
    <property type="entry name" value="CUE DOMAIN-CONTAINING PROTEIN"/>
    <property type="match status" value="1"/>
</dbReference>
<dbReference type="OrthoDB" id="620544at2759"/>
<keyword evidence="4" id="KW-1185">Reference proteome</keyword>
<organism evidence="3 4">
    <name type="scientific">Arabis nemorensis</name>
    <dbReference type="NCBI Taxonomy" id="586526"/>
    <lineage>
        <taxon>Eukaryota</taxon>
        <taxon>Viridiplantae</taxon>
        <taxon>Streptophyta</taxon>
        <taxon>Embryophyta</taxon>
        <taxon>Tracheophyta</taxon>
        <taxon>Spermatophyta</taxon>
        <taxon>Magnoliopsida</taxon>
        <taxon>eudicotyledons</taxon>
        <taxon>Gunneridae</taxon>
        <taxon>Pentapetalae</taxon>
        <taxon>rosids</taxon>
        <taxon>malvids</taxon>
        <taxon>Brassicales</taxon>
        <taxon>Brassicaceae</taxon>
        <taxon>Arabideae</taxon>
        <taxon>Arabis</taxon>
    </lineage>
</organism>
<keyword evidence="1" id="KW-0175">Coiled coil</keyword>
<evidence type="ECO:0000313" key="4">
    <source>
        <dbReference type="Proteomes" id="UP000489600"/>
    </source>
</evidence>
<dbReference type="EMBL" id="CABITT030000001">
    <property type="protein sequence ID" value="VVA89815.1"/>
    <property type="molecule type" value="Genomic_DNA"/>
</dbReference>
<proteinExistence type="predicted"/>
<feature type="compositionally biased region" description="Basic and acidic residues" evidence="2">
    <location>
        <begin position="674"/>
        <end position="687"/>
    </location>
</feature>
<feature type="coiled-coil region" evidence="1">
    <location>
        <begin position="441"/>
        <end position="582"/>
    </location>
</feature>
<feature type="compositionally biased region" description="Polar residues" evidence="2">
    <location>
        <begin position="660"/>
        <end position="670"/>
    </location>
</feature>
<feature type="region of interest" description="Disordered" evidence="2">
    <location>
        <begin position="653"/>
        <end position="687"/>
    </location>
</feature>
<reference evidence="3" key="1">
    <citation type="submission" date="2019-07" db="EMBL/GenBank/DDBJ databases">
        <authorList>
            <person name="Dittberner H."/>
        </authorList>
    </citation>
    <scope>NUCLEOTIDE SEQUENCE [LARGE SCALE GENOMIC DNA]</scope>
</reference>
<dbReference type="AlphaFoldDB" id="A0A565AK95"/>
<feature type="region of interest" description="Disordered" evidence="2">
    <location>
        <begin position="142"/>
        <end position="163"/>
    </location>
</feature>
<name>A0A565AK95_9BRAS</name>
<accession>A0A565AK95</accession>
<evidence type="ECO:0008006" key="5">
    <source>
        <dbReference type="Google" id="ProtNLM"/>
    </source>
</evidence>
<gene>
    <name evidence="3" type="ORF">ANE_LOCUS260</name>
</gene>